<dbReference type="InterPro" id="IPR050597">
    <property type="entry name" value="Cytochrome_c_Oxidase_Subunit"/>
</dbReference>
<evidence type="ECO:0000256" key="1">
    <source>
        <dbReference type="ARBA" id="ARBA00022448"/>
    </source>
</evidence>
<dbReference type="KEGG" id="seds:AAY24_10725"/>
<gene>
    <name evidence="9" type="ORF">AAY24_10725</name>
</gene>
<reference evidence="9 10" key="1">
    <citation type="journal article" date="2015" name="Genome Announc.">
        <title>Complete Genome Sequence of Sedimenticola thiotaurini Strain SIP-G1, a Polyphosphate- and Polyhydroxyalkanoate-Accumulating Sulfur-Oxidizing Gammaproteobacterium Isolated from Salt Marsh Sediments.</title>
        <authorList>
            <person name="Flood B.E."/>
            <person name="Jones D.S."/>
            <person name="Bailey J.V."/>
        </authorList>
    </citation>
    <scope>NUCLEOTIDE SEQUENCE [LARGE SCALE GENOMIC DNA]</scope>
    <source>
        <strain evidence="9 10">SIP-G1</strain>
    </source>
</reference>
<evidence type="ECO:0000259" key="8">
    <source>
        <dbReference type="PROSITE" id="PS51007"/>
    </source>
</evidence>
<evidence type="ECO:0000313" key="10">
    <source>
        <dbReference type="Proteomes" id="UP000034410"/>
    </source>
</evidence>
<evidence type="ECO:0000313" key="9">
    <source>
        <dbReference type="EMBL" id="AKH20746.1"/>
    </source>
</evidence>
<evidence type="ECO:0000256" key="6">
    <source>
        <dbReference type="PROSITE-ProRule" id="PRU00433"/>
    </source>
</evidence>
<evidence type="ECO:0000256" key="3">
    <source>
        <dbReference type="ARBA" id="ARBA00022723"/>
    </source>
</evidence>
<protein>
    <recommendedName>
        <fullName evidence="8">Cytochrome c domain-containing protein</fullName>
    </recommendedName>
</protein>
<keyword evidence="5 6" id="KW-0408">Iron</keyword>
<dbReference type="EMBL" id="CP011412">
    <property type="protein sequence ID" value="AKH20746.1"/>
    <property type="molecule type" value="Genomic_DNA"/>
</dbReference>
<dbReference type="InterPro" id="IPR009056">
    <property type="entry name" value="Cyt_c-like_dom"/>
</dbReference>
<keyword evidence="2 6" id="KW-0349">Heme</keyword>
<dbReference type="PANTHER" id="PTHR33751">
    <property type="entry name" value="CBB3-TYPE CYTOCHROME C OXIDASE SUBUNIT FIXP"/>
    <property type="match status" value="1"/>
</dbReference>
<keyword evidence="4" id="KW-0249">Electron transport</keyword>
<accession>A0A0F7JW84</accession>
<dbReference type="Pfam" id="PF00034">
    <property type="entry name" value="Cytochrom_C"/>
    <property type="match status" value="1"/>
</dbReference>
<dbReference type="Gene3D" id="1.10.760.10">
    <property type="entry name" value="Cytochrome c-like domain"/>
    <property type="match status" value="1"/>
</dbReference>
<keyword evidence="10" id="KW-1185">Reference proteome</keyword>
<dbReference type="PROSITE" id="PS51007">
    <property type="entry name" value="CYTC"/>
    <property type="match status" value="1"/>
</dbReference>
<sequence length="168" mass="16697">MKRMTMASVAALVVSAPLLAQERSEVIERIKPVGQVAIEGQAQAASAEPAAPAAPAAPASEAAAPAAAAAPAPEAAAAAPAAGSDDPGAALYVAKGCTACHGADGKTPIMPIYPKVAGLPQQYIANQMTDIKSGARSNGQSAVMKGIMAAVSDEDIQAIATWLSNQPR</sequence>
<evidence type="ECO:0000256" key="7">
    <source>
        <dbReference type="SAM" id="SignalP"/>
    </source>
</evidence>
<evidence type="ECO:0000256" key="4">
    <source>
        <dbReference type="ARBA" id="ARBA00022982"/>
    </source>
</evidence>
<dbReference type="Proteomes" id="UP000034410">
    <property type="component" value="Chromosome"/>
</dbReference>
<dbReference type="GO" id="GO:0020037">
    <property type="term" value="F:heme binding"/>
    <property type="evidence" value="ECO:0007669"/>
    <property type="project" value="InterPro"/>
</dbReference>
<feature type="chain" id="PRO_5002517656" description="Cytochrome c domain-containing protein" evidence="7">
    <location>
        <begin position="21"/>
        <end position="168"/>
    </location>
</feature>
<keyword evidence="7" id="KW-0732">Signal</keyword>
<organism evidence="9 10">
    <name type="scientific">Sedimenticola thiotaurini</name>
    <dbReference type="NCBI Taxonomy" id="1543721"/>
    <lineage>
        <taxon>Bacteria</taxon>
        <taxon>Pseudomonadati</taxon>
        <taxon>Pseudomonadota</taxon>
        <taxon>Gammaproteobacteria</taxon>
        <taxon>Chromatiales</taxon>
        <taxon>Sedimenticolaceae</taxon>
        <taxon>Sedimenticola</taxon>
    </lineage>
</organism>
<proteinExistence type="predicted"/>
<evidence type="ECO:0000256" key="2">
    <source>
        <dbReference type="ARBA" id="ARBA00022617"/>
    </source>
</evidence>
<keyword evidence="3 6" id="KW-0479">Metal-binding</keyword>
<name>A0A0F7JW84_9GAMM</name>
<feature type="signal peptide" evidence="7">
    <location>
        <begin position="1"/>
        <end position="20"/>
    </location>
</feature>
<dbReference type="PANTHER" id="PTHR33751:SF9">
    <property type="entry name" value="CYTOCHROME C4"/>
    <property type="match status" value="1"/>
</dbReference>
<dbReference type="PATRIC" id="fig|1543721.4.peg.2224"/>
<dbReference type="InterPro" id="IPR036909">
    <property type="entry name" value="Cyt_c-like_dom_sf"/>
</dbReference>
<dbReference type="RefSeq" id="WP_046859676.1">
    <property type="nucleotide sequence ID" value="NZ_CP011412.1"/>
</dbReference>
<dbReference type="AlphaFoldDB" id="A0A0F7JW84"/>
<evidence type="ECO:0000256" key="5">
    <source>
        <dbReference type="ARBA" id="ARBA00023004"/>
    </source>
</evidence>
<feature type="domain" description="Cytochrome c" evidence="8">
    <location>
        <begin position="83"/>
        <end position="167"/>
    </location>
</feature>
<dbReference type="GO" id="GO:0009055">
    <property type="term" value="F:electron transfer activity"/>
    <property type="evidence" value="ECO:0007669"/>
    <property type="project" value="InterPro"/>
</dbReference>
<keyword evidence="1" id="KW-0813">Transport</keyword>
<dbReference type="GO" id="GO:0046872">
    <property type="term" value="F:metal ion binding"/>
    <property type="evidence" value="ECO:0007669"/>
    <property type="project" value="UniProtKB-KW"/>
</dbReference>
<dbReference type="SUPFAM" id="SSF46626">
    <property type="entry name" value="Cytochrome c"/>
    <property type="match status" value="1"/>
</dbReference>